<gene>
    <name evidence="2" type="ORF">SAMN04488568_102101</name>
</gene>
<dbReference type="InterPro" id="IPR000182">
    <property type="entry name" value="GNAT_dom"/>
</dbReference>
<dbReference type="SUPFAM" id="SSF55729">
    <property type="entry name" value="Acyl-CoA N-acyltransferases (Nat)"/>
    <property type="match status" value="1"/>
</dbReference>
<sequence>MDVQFEPVDLGRHRDVLTRFNVAYLNWVAAGVEERFALSLAGLLGATIPAYVDSALDKLCEGTPPEGAFYLALDGNTAIGMGGLRQVSEGVAEIKRIYVSEAARGGGVGAKVLDRLVQDARAFGYRELVLDTGPFMTSAHRLYEAAGFFDIPPYPGAEVPEALHHDWRFMRCLLR</sequence>
<dbReference type="PANTHER" id="PTHR43305">
    <property type="entry name" value="FAMILY N-ACETYLTRANSFERASE, PUTATIVE (AFU_ORTHOLOGUE AFUA_2G01380)-RELATED"/>
    <property type="match status" value="1"/>
</dbReference>
<feature type="domain" description="N-acetyltransferase" evidence="1">
    <location>
        <begin position="22"/>
        <end position="175"/>
    </location>
</feature>
<dbReference type="Pfam" id="PF00583">
    <property type="entry name" value="Acetyltransf_1"/>
    <property type="match status" value="1"/>
</dbReference>
<dbReference type="GO" id="GO:0016747">
    <property type="term" value="F:acyltransferase activity, transferring groups other than amino-acyl groups"/>
    <property type="evidence" value="ECO:0007669"/>
    <property type="project" value="InterPro"/>
</dbReference>
<evidence type="ECO:0000259" key="1">
    <source>
        <dbReference type="PROSITE" id="PS51186"/>
    </source>
</evidence>
<dbReference type="InterPro" id="IPR016181">
    <property type="entry name" value="Acyl_CoA_acyltransferase"/>
</dbReference>
<evidence type="ECO:0000313" key="2">
    <source>
        <dbReference type="EMBL" id="SDL77423.1"/>
    </source>
</evidence>
<dbReference type="STRING" id="144026.SAMN04488568_102101"/>
<dbReference type="EMBL" id="FNHG01000002">
    <property type="protein sequence ID" value="SDL77423.1"/>
    <property type="molecule type" value="Genomic_DNA"/>
</dbReference>
<accession>A0A1G9MTH9</accession>
<keyword evidence="3" id="KW-1185">Reference proteome</keyword>
<dbReference type="PROSITE" id="PS51186">
    <property type="entry name" value="GNAT"/>
    <property type="match status" value="1"/>
</dbReference>
<dbReference type="Gene3D" id="3.40.630.30">
    <property type="match status" value="1"/>
</dbReference>
<dbReference type="RefSeq" id="WP_091766153.1">
    <property type="nucleotide sequence ID" value="NZ_FNHG01000002.1"/>
</dbReference>
<dbReference type="PANTHER" id="PTHR43305:SF1">
    <property type="entry name" value="FAMILY N-ACETYLTRANSFERASE, PUTATIVE (AFU_ORTHOLOGUE AFUA_2G01380)-RELATED"/>
    <property type="match status" value="1"/>
</dbReference>
<dbReference type="InterPro" id="IPR052777">
    <property type="entry name" value="Acetyltransferase_Enz"/>
</dbReference>
<dbReference type="AlphaFoldDB" id="A0A1G9MTH9"/>
<reference evidence="2 3" key="1">
    <citation type="submission" date="2016-10" db="EMBL/GenBank/DDBJ databases">
        <authorList>
            <person name="de Groot N.N."/>
        </authorList>
    </citation>
    <scope>NUCLEOTIDE SEQUENCE [LARGE SCALE GENOMIC DNA]</scope>
    <source>
        <strain evidence="2 3">DSM 16077</strain>
    </source>
</reference>
<dbReference type="Proteomes" id="UP000199759">
    <property type="component" value="Unassembled WGS sequence"/>
</dbReference>
<name>A0A1G9MTH9_9PROT</name>
<keyword evidence="2" id="KW-0808">Transferase</keyword>
<protein>
    <submittedName>
        <fullName evidence="2">Acetyltransferase (GNAT) family protein</fullName>
    </submittedName>
</protein>
<proteinExistence type="predicted"/>
<evidence type="ECO:0000313" key="3">
    <source>
        <dbReference type="Proteomes" id="UP000199759"/>
    </source>
</evidence>
<dbReference type="OrthoDB" id="2436196at2"/>
<organism evidence="2 3">
    <name type="scientific">Maricaulis salignorans</name>
    <dbReference type="NCBI Taxonomy" id="144026"/>
    <lineage>
        <taxon>Bacteria</taxon>
        <taxon>Pseudomonadati</taxon>
        <taxon>Pseudomonadota</taxon>
        <taxon>Alphaproteobacteria</taxon>
        <taxon>Maricaulales</taxon>
        <taxon>Maricaulaceae</taxon>
        <taxon>Maricaulis</taxon>
    </lineage>
</organism>
<dbReference type="CDD" id="cd04301">
    <property type="entry name" value="NAT_SF"/>
    <property type="match status" value="1"/>
</dbReference>